<dbReference type="eggNOG" id="COG0294">
    <property type="taxonomic scope" value="Bacteria"/>
</dbReference>
<dbReference type="PROSITE" id="PS00793">
    <property type="entry name" value="DHPS_2"/>
    <property type="match status" value="1"/>
</dbReference>
<gene>
    <name evidence="10" type="ORF">C882_3738</name>
</gene>
<evidence type="ECO:0000256" key="7">
    <source>
        <dbReference type="ARBA" id="ARBA00022842"/>
    </source>
</evidence>
<dbReference type="Pfam" id="PF00809">
    <property type="entry name" value="Pterin_bind"/>
    <property type="match status" value="1"/>
</dbReference>
<dbReference type="GO" id="GO:0004156">
    <property type="term" value="F:dihydropteroate synthase activity"/>
    <property type="evidence" value="ECO:0007669"/>
    <property type="project" value="UniProtKB-EC"/>
</dbReference>
<evidence type="ECO:0000256" key="5">
    <source>
        <dbReference type="ARBA" id="ARBA00022679"/>
    </source>
</evidence>
<evidence type="ECO:0000256" key="8">
    <source>
        <dbReference type="ARBA" id="ARBA00022909"/>
    </source>
</evidence>
<dbReference type="SUPFAM" id="SSF51717">
    <property type="entry name" value="Dihydropteroate synthetase-like"/>
    <property type="match status" value="1"/>
</dbReference>
<evidence type="ECO:0000259" key="9">
    <source>
        <dbReference type="PROSITE" id="PS50972"/>
    </source>
</evidence>
<dbReference type="Proteomes" id="UP000009881">
    <property type="component" value="Unassembled WGS sequence"/>
</dbReference>
<keyword evidence="7" id="KW-0460">Magnesium</keyword>
<evidence type="ECO:0000313" key="10">
    <source>
        <dbReference type="EMBL" id="EKV31365.1"/>
    </source>
</evidence>
<evidence type="ECO:0000256" key="4">
    <source>
        <dbReference type="ARBA" id="ARBA00012458"/>
    </source>
</evidence>
<accession>K9GZE4</accession>
<organism evidence="10 11">
    <name type="scientific">Caenispirillum salinarum AK4</name>
    <dbReference type="NCBI Taxonomy" id="1238182"/>
    <lineage>
        <taxon>Bacteria</taxon>
        <taxon>Pseudomonadati</taxon>
        <taxon>Pseudomonadota</taxon>
        <taxon>Alphaproteobacteria</taxon>
        <taxon>Rhodospirillales</taxon>
        <taxon>Novispirillaceae</taxon>
        <taxon>Caenispirillum</taxon>
    </lineage>
</organism>
<feature type="domain" description="Pterin-binding" evidence="9">
    <location>
        <begin position="125"/>
        <end position="378"/>
    </location>
</feature>
<dbReference type="GO" id="GO:0046654">
    <property type="term" value="P:tetrahydrofolate biosynthetic process"/>
    <property type="evidence" value="ECO:0007669"/>
    <property type="project" value="TreeGrafter"/>
</dbReference>
<dbReference type="InterPro" id="IPR011005">
    <property type="entry name" value="Dihydropteroate_synth-like_sf"/>
</dbReference>
<dbReference type="RefSeq" id="WP_009539846.1">
    <property type="nucleotide sequence ID" value="NZ_ANHY01000006.1"/>
</dbReference>
<dbReference type="PROSITE" id="PS50972">
    <property type="entry name" value="PTERIN_BINDING"/>
    <property type="match status" value="1"/>
</dbReference>
<dbReference type="GO" id="GO:0046656">
    <property type="term" value="P:folic acid biosynthetic process"/>
    <property type="evidence" value="ECO:0007669"/>
    <property type="project" value="UniProtKB-KW"/>
</dbReference>
<keyword evidence="11" id="KW-1185">Reference proteome</keyword>
<comment type="caution">
    <text evidence="10">The sequence shown here is derived from an EMBL/GenBank/DDBJ whole genome shotgun (WGS) entry which is preliminary data.</text>
</comment>
<dbReference type="PANTHER" id="PTHR20941">
    <property type="entry name" value="FOLATE SYNTHESIS PROTEINS"/>
    <property type="match status" value="1"/>
</dbReference>
<reference evidence="10 11" key="1">
    <citation type="journal article" date="2013" name="Genome Announc.">
        <title>Draft Genome Sequence of an Alphaproteobacterium, Caenispirillum salinarum AK4(T), Isolated from a Solar Saltern.</title>
        <authorList>
            <person name="Khatri I."/>
            <person name="Singh A."/>
            <person name="Korpole S."/>
            <person name="Pinnaka A.K."/>
            <person name="Subramanian S."/>
        </authorList>
    </citation>
    <scope>NUCLEOTIDE SEQUENCE [LARGE SCALE GENOMIC DNA]</scope>
    <source>
        <strain evidence="10 11">AK4</strain>
    </source>
</reference>
<dbReference type="InterPro" id="IPR045031">
    <property type="entry name" value="DHP_synth-like"/>
</dbReference>
<proteinExistence type="predicted"/>
<protein>
    <recommendedName>
        <fullName evidence="4">dihydropteroate synthase</fullName>
        <ecNumber evidence="4">2.5.1.15</ecNumber>
    </recommendedName>
</protein>
<dbReference type="PANTHER" id="PTHR20941:SF1">
    <property type="entry name" value="FOLIC ACID SYNTHESIS PROTEIN FOL1"/>
    <property type="match status" value="1"/>
</dbReference>
<dbReference type="STRING" id="1238182.C882_3738"/>
<dbReference type="EC" id="2.5.1.15" evidence="4"/>
<comment type="catalytic activity">
    <reaction evidence="1">
        <text>(7,8-dihydropterin-6-yl)methyl diphosphate + 4-aminobenzoate = 7,8-dihydropteroate + diphosphate</text>
        <dbReference type="Rhea" id="RHEA:19949"/>
        <dbReference type="ChEBI" id="CHEBI:17836"/>
        <dbReference type="ChEBI" id="CHEBI:17839"/>
        <dbReference type="ChEBI" id="CHEBI:33019"/>
        <dbReference type="ChEBI" id="CHEBI:72950"/>
        <dbReference type="EC" id="2.5.1.15"/>
    </reaction>
</comment>
<dbReference type="GO" id="GO:0005829">
    <property type="term" value="C:cytosol"/>
    <property type="evidence" value="ECO:0007669"/>
    <property type="project" value="TreeGrafter"/>
</dbReference>
<dbReference type="GO" id="GO:0046872">
    <property type="term" value="F:metal ion binding"/>
    <property type="evidence" value="ECO:0007669"/>
    <property type="project" value="UniProtKB-KW"/>
</dbReference>
<name>K9GZE4_9PROT</name>
<dbReference type="Gene3D" id="3.20.20.20">
    <property type="entry name" value="Dihydropteroate synthase-like"/>
    <property type="match status" value="1"/>
</dbReference>
<dbReference type="CDD" id="cd00739">
    <property type="entry name" value="DHPS"/>
    <property type="match status" value="1"/>
</dbReference>
<dbReference type="PROSITE" id="PS00792">
    <property type="entry name" value="DHPS_1"/>
    <property type="match status" value="1"/>
</dbReference>
<evidence type="ECO:0000256" key="2">
    <source>
        <dbReference type="ARBA" id="ARBA00001946"/>
    </source>
</evidence>
<dbReference type="PATRIC" id="fig|1238182.3.peg.1401"/>
<dbReference type="InterPro" id="IPR006390">
    <property type="entry name" value="DHP_synth_dom"/>
</dbReference>
<sequence>MSVTITPSITESPALARGFSLPEGADPASMIHLAPAGLLTGAAARAAVEGCHALPLAGREDMAFALLAVLIRKPGGGASAVVAPEEAVTAWAEGCGEAVAAHVAATLDRLTAPRPAFAGLSMDRPRIMGILNITPDSFSDGGDRYDPSVAIADGLAMMEAGADILDVGGESTRPGSDPVPPEEEIRRVVPVVRGLAEKGAVVSIDTRNAATMEAAVTAGARIVNDVTALTWDPNALPTVAKLDVPVVLMHIKGTPQTMQKDPVYDCAPLDVADWLRARAEQARAAGVEAQNICLDPGIGFGKTLGHNLEILAWSGVLHGLGHPVLLGLSRKSFIGRLSRGEAPKERLPGTVAADQSGLDRGLQILRVHDVPEAVQAVATWRGIGSV</sequence>
<dbReference type="AlphaFoldDB" id="K9GZE4"/>
<evidence type="ECO:0000256" key="3">
    <source>
        <dbReference type="ARBA" id="ARBA00004763"/>
    </source>
</evidence>
<dbReference type="NCBIfam" id="TIGR01496">
    <property type="entry name" value="DHPS"/>
    <property type="match status" value="1"/>
</dbReference>
<comment type="pathway">
    <text evidence="3">Cofactor biosynthesis; tetrahydrofolate biosynthesis; 7,8-dihydrofolate from 2-amino-4-hydroxy-6-hydroxymethyl-7,8-dihydropteridine diphosphate and 4-aminobenzoate: step 1/2.</text>
</comment>
<evidence type="ECO:0000256" key="6">
    <source>
        <dbReference type="ARBA" id="ARBA00022723"/>
    </source>
</evidence>
<keyword evidence="6" id="KW-0479">Metal-binding</keyword>
<evidence type="ECO:0000256" key="1">
    <source>
        <dbReference type="ARBA" id="ARBA00000012"/>
    </source>
</evidence>
<comment type="cofactor">
    <cofactor evidence="2">
        <name>Mg(2+)</name>
        <dbReference type="ChEBI" id="CHEBI:18420"/>
    </cofactor>
</comment>
<keyword evidence="8" id="KW-0289">Folate biosynthesis</keyword>
<dbReference type="EMBL" id="ANHY01000006">
    <property type="protein sequence ID" value="EKV31365.1"/>
    <property type="molecule type" value="Genomic_DNA"/>
</dbReference>
<evidence type="ECO:0000313" key="11">
    <source>
        <dbReference type="Proteomes" id="UP000009881"/>
    </source>
</evidence>
<dbReference type="InterPro" id="IPR000489">
    <property type="entry name" value="Pterin-binding_dom"/>
</dbReference>
<keyword evidence="5" id="KW-0808">Transferase</keyword>